<dbReference type="AlphaFoldDB" id="A0A819S3H3"/>
<evidence type="ECO:0000313" key="2">
    <source>
        <dbReference type="EMBL" id="CAF4063491.1"/>
    </source>
</evidence>
<feature type="compositionally biased region" description="Basic and acidic residues" evidence="1">
    <location>
        <begin position="70"/>
        <end position="80"/>
    </location>
</feature>
<proteinExistence type="predicted"/>
<evidence type="ECO:0000256" key="1">
    <source>
        <dbReference type="SAM" id="MobiDB-lite"/>
    </source>
</evidence>
<comment type="caution">
    <text evidence="2">The sequence shown here is derived from an EMBL/GenBank/DDBJ whole genome shotgun (WGS) entry which is preliminary data.</text>
</comment>
<protein>
    <submittedName>
        <fullName evidence="2">Uncharacterized protein</fullName>
    </submittedName>
</protein>
<dbReference type="Proteomes" id="UP000663844">
    <property type="component" value="Unassembled WGS sequence"/>
</dbReference>
<reference evidence="2" key="1">
    <citation type="submission" date="2021-02" db="EMBL/GenBank/DDBJ databases">
        <authorList>
            <person name="Nowell W R."/>
        </authorList>
    </citation>
    <scope>NUCLEOTIDE SEQUENCE</scope>
</reference>
<evidence type="ECO:0000313" key="3">
    <source>
        <dbReference type="Proteomes" id="UP000663844"/>
    </source>
</evidence>
<gene>
    <name evidence="2" type="ORF">OXD698_LOCUS33275</name>
</gene>
<feature type="compositionally biased region" description="Polar residues" evidence="1">
    <location>
        <begin position="40"/>
        <end position="49"/>
    </location>
</feature>
<name>A0A819S3H3_9BILA</name>
<feature type="compositionally biased region" description="Basic and acidic residues" evidence="1">
    <location>
        <begin position="50"/>
        <end position="60"/>
    </location>
</feature>
<feature type="region of interest" description="Disordered" evidence="1">
    <location>
        <begin position="1"/>
        <end position="80"/>
    </location>
</feature>
<dbReference type="EMBL" id="CAJOAZ010004529">
    <property type="protein sequence ID" value="CAF4063491.1"/>
    <property type="molecule type" value="Genomic_DNA"/>
</dbReference>
<sequence>MNKEIMMKMFHPSSGRNNFKDVPEKSNNNNKTDKSSTKNIQDQNSPESQLKTDIETKTKDAINNAVNSHSSDDSKTVNKN</sequence>
<organism evidence="2 3">
    <name type="scientific">Adineta steineri</name>
    <dbReference type="NCBI Taxonomy" id="433720"/>
    <lineage>
        <taxon>Eukaryota</taxon>
        <taxon>Metazoa</taxon>
        <taxon>Spiralia</taxon>
        <taxon>Gnathifera</taxon>
        <taxon>Rotifera</taxon>
        <taxon>Eurotatoria</taxon>
        <taxon>Bdelloidea</taxon>
        <taxon>Adinetida</taxon>
        <taxon>Adinetidae</taxon>
        <taxon>Adineta</taxon>
    </lineage>
</organism>
<accession>A0A819S3H3</accession>